<dbReference type="Proteomes" id="UP001189429">
    <property type="component" value="Unassembled WGS sequence"/>
</dbReference>
<dbReference type="EMBL" id="CAUYUJ010017475">
    <property type="protein sequence ID" value="CAK0875107.1"/>
    <property type="molecule type" value="Genomic_DNA"/>
</dbReference>
<proteinExistence type="predicted"/>
<gene>
    <name evidence="2" type="ORF">PCOR1329_LOCUS59843</name>
</gene>
<evidence type="ECO:0000313" key="2">
    <source>
        <dbReference type="EMBL" id="CAK0875107.1"/>
    </source>
</evidence>
<evidence type="ECO:0000256" key="1">
    <source>
        <dbReference type="SAM" id="MobiDB-lite"/>
    </source>
</evidence>
<keyword evidence="3" id="KW-1185">Reference proteome</keyword>
<reference evidence="2" key="1">
    <citation type="submission" date="2023-10" db="EMBL/GenBank/DDBJ databases">
        <authorList>
            <person name="Chen Y."/>
            <person name="Shah S."/>
            <person name="Dougan E. K."/>
            <person name="Thang M."/>
            <person name="Chan C."/>
        </authorList>
    </citation>
    <scope>NUCLEOTIDE SEQUENCE [LARGE SCALE GENOMIC DNA]</scope>
</reference>
<feature type="non-terminal residue" evidence="2">
    <location>
        <position position="819"/>
    </location>
</feature>
<feature type="region of interest" description="Disordered" evidence="1">
    <location>
        <begin position="364"/>
        <end position="395"/>
    </location>
</feature>
<evidence type="ECO:0000313" key="3">
    <source>
        <dbReference type="Proteomes" id="UP001189429"/>
    </source>
</evidence>
<evidence type="ECO:0008006" key="4">
    <source>
        <dbReference type="Google" id="ProtNLM"/>
    </source>
</evidence>
<organism evidence="2 3">
    <name type="scientific">Prorocentrum cordatum</name>
    <dbReference type="NCBI Taxonomy" id="2364126"/>
    <lineage>
        <taxon>Eukaryota</taxon>
        <taxon>Sar</taxon>
        <taxon>Alveolata</taxon>
        <taxon>Dinophyceae</taxon>
        <taxon>Prorocentrales</taxon>
        <taxon>Prorocentraceae</taxon>
        <taxon>Prorocentrum</taxon>
    </lineage>
</organism>
<comment type="caution">
    <text evidence="2">The sequence shown here is derived from an EMBL/GenBank/DDBJ whole genome shotgun (WGS) entry which is preliminary data.</text>
</comment>
<protein>
    <recommendedName>
        <fullName evidence="4">ELMO domain-containing protein</fullName>
    </recommendedName>
</protein>
<name>A0ABN9VNZ2_9DINO</name>
<sequence>MSEGPPDELLAALHQLGSGGVGAADDELLQALRGLGGGDASSGRDDAEDMLLAELACIGEARGSHDGVWWLIGCWLLETSLLGSDSQHAVSLSAKSTELGLDRKDVRQVSAAMACASYVMEKMHWHCIESVVANAAGDQVQLIAHVDYSTYDGVDLKLLSRSFMRWASLHFHCEFHFVANMHTKTMSVKRVSDDVSGMVNATLSLDDFCMMVRFRESARSCIRRLVRIEDVIYISEDAIQYKQHVLDIFWGRSPDKKEARSLLLKIAPGDWRVHGVYQRQRIGDETEEQVADLISDTLIPLLYSHAPFEYPRNRWTGVDKAMADHGIPCCIHNLQAECFSSFGQTWAKYGVEDGRVDEDCGDGLDGGGEVDLADGAEPAPDLREAPNADMAKKNRSHRDKAEAWFRSSPADRLLGIRHAADPMIHYMHSRLQQSSDKWKTMMSMKALQEHGDTSLSQVREWPLLASALGSLEDLAFRELESRHDDATLFDCLPPPQGLLSLSNVLFKLLSRQAALFSELHAVHMGYPFALFALLVDAPSAKESLRNSCRSSRDDFTNSFVDYFGIDNVDSEFALAELTMIAVLVQLNTVQLENGNAGIKHVVDVMSTHVVLPSLSRISGDRVMAKLRPKLRQWKTPPGMKKLRTVRRQSLKQKKRVAVAKAIVPSVQSLATMIHGAGSDAIALRGARSEEAHGIASSLKQLREDVNKKAQPIMLSTFPTITDESEGMQCEAFQKNECMSTWFFSAAKFAPKLVDTMAEHDRKLLKTLATEWDKLRYVIVHASQPLIPDVPVVKNEKWSCQRAGICLCDEVGDDRWAFKL</sequence>
<feature type="compositionally biased region" description="Basic and acidic residues" evidence="1">
    <location>
        <begin position="380"/>
        <end position="392"/>
    </location>
</feature>
<accession>A0ABN9VNZ2</accession>